<comment type="caution">
    <text evidence="1">The sequence shown here is derived from an EMBL/GenBank/DDBJ whole genome shotgun (WGS) entry which is preliminary data.</text>
</comment>
<accession>A0ABU1YC89</accession>
<proteinExistence type="predicted"/>
<keyword evidence="2" id="KW-1185">Reference proteome</keyword>
<dbReference type="EMBL" id="JAVDWQ010000016">
    <property type="protein sequence ID" value="MDR7211867.1"/>
    <property type="molecule type" value="Genomic_DNA"/>
</dbReference>
<protein>
    <recommendedName>
        <fullName evidence="3">Lipoprotein</fullName>
    </recommendedName>
</protein>
<name>A0ABU1YC89_9FLAO</name>
<sequence>MDGLSKKTVFFFLFLAFMGCKKDEKVEINKNNLIEDGRNLIIQNSNVLIDSLERYDLRFLNEKEKLEPFTVGVLDSIIIDERYSKYSETPHKFFTFKLKKSDFLNFKSLYQLKLINKGGNESNVVLISFSNLKIENDKAEIMVTKINGISSVIDRYYFKKQNSKWIFVRKKQVSMG</sequence>
<dbReference type="RefSeq" id="WP_310283269.1">
    <property type="nucleotide sequence ID" value="NZ_JAVDWQ010000016.1"/>
</dbReference>
<gene>
    <name evidence="1" type="ORF">J2W48_003824</name>
</gene>
<dbReference type="Proteomes" id="UP001269081">
    <property type="component" value="Unassembled WGS sequence"/>
</dbReference>
<evidence type="ECO:0000313" key="1">
    <source>
        <dbReference type="EMBL" id="MDR7211867.1"/>
    </source>
</evidence>
<reference evidence="1 2" key="1">
    <citation type="submission" date="2023-07" db="EMBL/GenBank/DDBJ databases">
        <title>Sorghum-associated microbial communities from plants grown in Nebraska, USA.</title>
        <authorList>
            <person name="Schachtman D."/>
        </authorList>
    </citation>
    <scope>NUCLEOTIDE SEQUENCE [LARGE SCALE GENOMIC DNA]</scope>
    <source>
        <strain evidence="1 2">4129</strain>
    </source>
</reference>
<evidence type="ECO:0000313" key="2">
    <source>
        <dbReference type="Proteomes" id="UP001269081"/>
    </source>
</evidence>
<evidence type="ECO:0008006" key="3">
    <source>
        <dbReference type="Google" id="ProtNLM"/>
    </source>
</evidence>
<organism evidence="1 2">
    <name type="scientific">Flavobacterium piscis</name>
    <dbReference type="NCBI Taxonomy" id="1114874"/>
    <lineage>
        <taxon>Bacteria</taxon>
        <taxon>Pseudomonadati</taxon>
        <taxon>Bacteroidota</taxon>
        <taxon>Flavobacteriia</taxon>
        <taxon>Flavobacteriales</taxon>
        <taxon>Flavobacteriaceae</taxon>
        <taxon>Flavobacterium</taxon>
    </lineage>
</organism>
<dbReference type="PROSITE" id="PS51257">
    <property type="entry name" value="PROKAR_LIPOPROTEIN"/>
    <property type="match status" value="1"/>
</dbReference>